<dbReference type="RefSeq" id="WP_217069616.1">
    <property type="nucleotide sequence ID" value="NZ_JAHQCS010000185.1"/>
</dbReference>
<dbReference type="CDD" id="cd04301">
    <property type="entry name" value="NAT_SF"/>
    <property type="match status" value="1"/>
</dbReference>
<accession>A0ABS6JMI7</accession>
<organism evidence="2 3">
    <name type="scientific">Evansella tamaricis</name>
    <dbReference type="NCBI Taxonomy" id="2069301"/>
    <lineage>
        <taxon>Bacteria</taxon>
        <taxon>Bacillati</taxon>
        <taxon>Bacillota</taxon>
        <taxon>Bacilli</taxon>
        <taxon>Bacillales</taxon>
        <taxon>Bacillaceae</taxon>
        <taxon>Evansella</taxon>
    </lineage>
</organism>
<evidence type="ECO:0000313" key="3">
    <source>
        <dbReference type="Proteomes" id="UP000784880"/>
    </source>
</evidence>
<proteinExistence type="predicted"/>
<dbReference type="EMBL" id="JAHQCS010000185">
    <property type="protein sequence ID" value="MBU9714791.1"/>
    <property type="molecule type" value="Genomic_DNA"/>
</dbReference>
<reference evidence="2 3" key="1">
    <citation type="submission" date="2021-06" db="EMBL/GenBank/DDBJ databases">
        <title>Bacillus sp. RD4P76, an endophyte from a halophyte.</title>
        <authorList>
            <person name="Sun J.-Q."/>
        </authorList>
    </citation>
    <scope>NUCLEOTIDE SEQUENCE [LARGE SCALE GENOMIC DNA]</scope>
    <source>
        <strain evidence="2 3">CGMCC 1.15917</strain>
    </source>
</reference>
<sequence length="168" mass="19402">MEIRKINVSDAEAFLAMNHQLDKETMYMLFEPGERKITVEQQQKMLEKLKENPTSEIFVVDNQSGVLVGYLAFFGGQLNRNKHSGYIATGIIEKHRGQGLGKKLFQTMEEWAIEQKIERLELTVMKNNLSALHLYLKMGFEIEGVKRNSLKVNGELVDEYYMSKLLRA</sequence>
<dbReference type="InterPro" id="IPR000182">
    <property type="entry name" value="GNAT_dom"/>
</dbReference>
<dbReference type="PANTHER" id="PTHR43415">
    <property type="entry name" value="SPERMIDINE N(1)-ACETYLTRANSFERASE"/>
    <property type="match status" value="1"/>
</dbReference>
<evidence type="ECO:0000259" key="1">
    <source>
        <dbReference type="PROSITE" id="PS51186"/>
    </source>
</evidence>
<evidence type="ECO:0000313" key="2">
    <source>
        <dbReference type="EMBL" id="MBU9714791.1"/>
    </source>
</evidence>
<comment type="caution">
    <text evidence="2">The sequence shown here is derived from an EMBL/GenBank/DDBJ whole genome shotgun (WGS) entry which is preliminary data.</text>
</comment>
<dbReference type="PROSITE" id="PS51186">
    <property type="entry name" value="GNAT"/>
    <property type="match status" value="1"/>
</dbReference>
<dbReference type="Proteomes" id="UP000784880">
    <property type="component" value="Unassembled WGS sequence"/>
</dbReference>
<protein>
    <submittedName>
        <fullName evidence="2">GNAT family N-acetyltransferase</fullName>
    </submittedName>
</protein>
<gene>
    <name evidence="2" type="ORF">KS419_23890</name>
</gene>
<dbReference type="PANTHER" id="PTHR43415:SF3">
    <property type="entry name" value="GNAT-FAMILY ACETYLTRANSFERASE"/>
    <property type="match status" value="1"/>
</dbReference>
<dbReference type="Pfam" id="PF00583">
    <property type="entry name" value="Acetyltransf_1"/>
    <property type="match status" value="1"/>
</dbReference>
<name>A0ABS6JMI7_9BACI</name>
<feature type="domain" description="N-acetyltransferase" evidence="1">
    <location>
        <begin position="1"/>
        <end position="167"/>
    </location>
</feature>
<keyword evidence="3" id="KW-1185">Reference proteome</keyword>